<evidence type="ECO:0000256" key="6">
    <source>
        <dbReference type="SAM" id="MobiDB-lite"/>
    </source>
</evidence>
<comment type="subcellular location">
    <subcellularLocation>
        <location evidence="1">Cytoplasm</location>
        <location evidence="1">Cytoskeleton</location>
    </subcellularLocation>
</comment>
<evidence type="ECO:0000313" key="7">
    <source>
        <dbReference type="EnsemblMetazoa" id="XP_030828535"/>
    </source>
</evidence>
<evidence type="ECO:0000256" key="3">
    <source>
        <dbReference type="ARBA" id="ARBA00016840"/>
    </source>
</evidence>
<organism evidence="7 8">
    <name type="scientific">Strongylocentrotus purpuratus</name>
    <name type="common">Purple sea urchin</name>
    <dbReference type="NCBI Taxonomy" id="7668"/>
    <lineage>
        <taxon>Eukaryota</taxon>
        <taxon>Metazoa</taxon>
        <taxon>Echinodermata</taxon>
        <taxon>Eleutherozoa</taxon>
        <taxon>Echinozoa</taxon>
        <taxon>Echinoidea</taxon>
        <taxon>Euechinoidea</taxon>
        <taxon>Echinacea</taxon>
        <taxon>Camarodonta</taxon>
        <taxon>Echinidea</taxon>
        <taxon>Strongylocentrotidae</taxon>
        <taxon>Strongylocentrotus</taxon>
    </lineage>
</organism>
<dbReference type="PANTHER" id="PTHR46321:SF1">
    <property type="entry name" value="KIF-BINDING PROTEIN"/>
    <property type="match status" value="1"/>
</dbReference>
<protein>
    <recommendedName>
        <fullName evidence="3">KIF-binding protein</fullName>
    </recommendedName>
</protein>
<keyword evidence="5" id="KW-0206">Cytoskeleton</keyword>
<dbReference type="CTD" id="26128"/>
<dbReference type="EnsemblMetazoa" id="XM_030972675">
    <property type="protein sequence ID" value="XP_030828535"/>
    <property type="gene ID" value="LOC753202"/>
</dbReference>
<dbReference type="SUPFAM" id="SSF48452">
    <property type="entry name" value="TPR-like"/>
    <property type="match status" value="1"/>
</dbReference>
<evidence type="ECO:0000313" key="8">
    <source>
        <dbReference type="Proteomes" id="UP000007110"/>
    </source>
</evidence>
<dbReference type="Gene3D" id="1.25.40.10">
    <property type="entry name" value="Tetratricopeptide repeat domain"/>
    <property type="match status" value="1"/>
</dbReference>
<dbReference type="Pfam" id="PF12309">
    <property type="entry name" value="KBP_C"/>
    <property type="match status" value="2"/>
</dbReference>
<dbReference type="GeneID" id="753202"/>
<feature type="region of interest" description="Disordered" evidence="6">
    <location>
        <begin position="23"/>
        <end position="46"/>
    </location>
</feature>
<reference evidence="7" key="2">
    <citation type="submission" date="2021-01" db="UniProtKB">
        <authorList>
            <consortium name="EnsemblMetazoa"/>
        </authorList>
    </citation>
    <scope>IDENTIFICATION</scope>
</reference>
<dbReference type="InterPro" id="IPR011990">
    <property type="entry name" value="TPR-like_helical_dom_sf"/>
</dbReference>
<feature type="compositionally biased region" description="Basic and acidic residues" evidence="6">
    <location>
        <begin position="23"/>
        <end position="36"/>
    </location>
</feature>
<dbReference type="GO" id="GO:0005856">
    <property type="term" value="C:cytoskeleton"/>
    <property type="evidence" value="ECO:0007669"/>
    <property type="project" value="UniProtKB-SubCell"/>
</dbReference>
<proteinExistence type="inferred from homology"/>
<keyword evidence="8" id="KW-1185">Reference proteome</keyword>
<evidence type="ECO:0000256" key="4">
    <source>
        <dbReference type="ARBA" id="ARBA00022490"/>
    </source>
</evidence>
<evidence type="ECO:0000256" key="1">
    <source>
        <dbReference type="ARBA" id="ARBA00004245"/>
    </source>
</evidence>
<evidence type="ECO:0000256" key="2">
    <source>
        <dbReference type="ARBA" id="ARBA00010305"/>
    </source>
</evidence>
<feature type="region of interest" description="Disordered" evidence="6">
    <location>
        <begin position="315"/>
        <end position="344"/>
    </location>
</feature>
<dbReference type="PANTHER" id="PTHR46321">
    <property type="entry name" value="KIF1-BINDING PROTEIN"/>
    <property type="match status" value="1"/>
</dbReference>
<dbReference type="RefSeq" id="XP_030828535.1">
    <property type="nucleotide sequence ID" value="XM_030972675.1"/>
</dbReference>
<dbReference type="Proteomes" id="UP000007110">
    <property type="component" value="Unassembled WGS sequence"/>
</dbReference>
<sequence>MTMASSAGSGDLQINDMIKKYSEARKLSDEESKNDPETNPYKSKYKARELLHEIRKELENSSEQGEDSKELKFRLALIQYQLGVNFLETEETSSGHEHLTKADKILKEYRLDSRCVTTALNTLNQLAILWCTRRDHSKAMEFLKEAQTVFHTFKKDVSSSPSIIHELLLPETDFPSDLEREREFENCYTLTLYYLAQVFEKQGDKTLAARYCHMTLQRQLSTFQYDPIDWALNCATLSQYYITQDDYTKARHCLASATRIFSEAENKPIPEDMERDDRDARQENITSRKADINRCWIKYCISLLQFSKEHELNGTLENASSTPSASNDRIETPSIAEDEQTECGTEEDKLADRFESLELTSLESQVRDEVVRTFDEARSLFLPAQKWINAAKEYYVIDGFVSDHIELVKDHSQLFKLISFFEIDFERRCKMHKRRVDMLADMLDGLNRQHFLTICRQLMFELAETYRCKQSLTYYQDFIHSTKDHEGKLPDKFESDVLRPVLVAYFCVGRLYSKFVTPSPPERLDYLQLSLDSYKAIVDYCDKNPDHKDTVKDELDLCREMTELIPLRMANIRGEIQMR</sequence>
<feature type="compositionally biased region" description="Polar residues" evidence="6">
    <location>
        <begin position="315"/>
        <end position="327"/>
    </location>
</feature>
<comment type="similarity">
    <text evidence="2">Belongs to the KIF-binding protein family.</text>
</comment>
<keyword evidence="4" id="KW-0963">Cytoplasm</keyword>
<evidence type="ECO:0000256" key="5">
    <source>
        <dbReference type="ARBA" id="ARBA00023212"/>
    </source>
</evidence>
<reference evidence="8" key="1">
    <citation type="submission" date="2015-02" db="EMBL/GenBank/DDBJ databases">
        <title>Genome sequencing for Strongylocentrotus purpuratus.</title>
        <authorList>
            <person name="Murali S."/>
            <person name="Liu Y."/>
            <person name="Vee V."/>
            <person name="English A."/>
            <person name="Wang M."/>
            <person name="Skinner E."/>
            <person name="Han Y."/>
            <person name="Muzny D.M."/>
            <person name="Worley K.C."/>
            <person name="Gibbs R.A."/>
        </authorList>
    </citation>
    <scope>NUCLEOTIDE SEQUENCE</scope>
</reference>
<dbReference type="AlphaFoldDB" id="A0A7M7N0X2"/>
<name>A0A7M7N0X2_STRPU</name>
<accession>A0A7M7N0X2</accession>
<dbReference type="InterPro" id="IPR022083">
    <property type="entry name" value="KBP"/>
</dbReference>